<comment type="caution">
    <text evidence="1">The sequence shown here is derived from an EMBL/GenBank/DDBJ whole genome shotgun (WGS) entry which is preliminary data.</text>
</comment>
<name>A0ABQ2EJ58_9DEIO</name>
<accession>A0ABQ2EJ58</accession>
<gene>
    <name evidence="1" type="ORF">GCM10008955_00890</name>
</gene>
<organism evidence="1 2">
    <name type="scientific">Deinococcus malanensis</name>
    <dbReference type="NCBI Taxonomy" id="1706855"/>
    <lineage>
        <taxon>Bacteria</taxon>
        <taxon>Thermotogati</taxon>
        <taxon>Deinococcota</taxon>
        <taxon>Deinococci</taxon>
        <taxon>Deinococcales</taxon>
        <taxon>Deinococcaceae</taxon>
        <taxon>Deinococcus</taxon>
    </lineage>
</organism>
<reference evidence="2" key="1">
    <citation type="journal article" date="2019" name="Int. J. Syst. Evol. Microbiol.">
        <title>The Global Catalogue of Microorganisms (GCM) 10K type strain sequencing project: providing services to taxonomists for standard genome sequencing and annotation.</title>
        <authorList>
            <consortium name="The Broad Institute Genomics Platform"/>
            <consortium name="The Broad Institute Genome Sequencing Center for Infectious Disease"/>
            <person name="Wu L."/>
            <person name="Ma J."/>
        </authorList>
    </citation>
    <scope>NUCLEOTIDE SEQUENCE [LARGE SCALE GENOMIC DNA]</scope>
    <source>
        <strain evidence="2">JCM 30331</strain>
    </source>
</reference>
<dbReference type="EMBL" id="BMPP01000001">
    <property type="protein sequence ID" value="GGK11469.1"/>
    <property type="molecule type" value="Genomic_DNA"/>
</dbReference>
<dbReference type="Proteomes" id="UP000647587">
    <property type="component" value="Unassembled WGS sequence"/>
</dbReference>
<proteinExistence type="predicted"/>
<protein>
    <submittedName>
        <fullName evidence="1">Uncharacterized protein</fullName>
    </submittedName>
</protein>
<sequence>MAVTPWPEVSMNHTPKTKRPLGLTRAHQQVKKLTSLRQEQRDTRQYAEAWYQALRGWQVIYPTVTTPSISYAAFRASGSVETLTSGEVSPFLPTYLSTPSGELSEAQVARAITEMTLSRIPGTVQLGRMLDRLRHQDNGSMESLLRGTAWSQHKERALRYAVAVLTLAVRLDDVEAERPLQQVTTELSQTKVVNAVQNC</sequence>
<evidence type="ECO:0000313" key="2">
    <source>
        <dbReference type="Proteomes" id="UP000647587"/>
    </source>
</evidence>
<evidence type="ECO:0000313" key="1">
    <source>
        <dbReference type="EMBL" id="GGK11469.1"/>
    </source>
</evidence>
<keyword evidence="2" id="KW-1185">Reference proteome</keyword>